<dbReference type="RefSeq" id="WP_131572941.1">
    <property type="nucleotide sequence ID" value="NZ_CBCSAJ010000004.1"/>
</dbReference>
<dbReference type="EMBL" id="JBHTOQ010000022">
    <property type="protein sequence ID" value="MFD1481640.1"/>
    <property type="molecule type" value="Genomic_DNA"/>
</dbReference>
<protein>
    <submittedName>
        <fullName evidence="2">Uncharacterized protein</fullName>
    </submittedName>
</protein>
<accession>A0ABW4DVI5</accession>
<proteinExistence type="predicted"/>
<keyword evidence="3" id="KW-1185">Reference proteome</keyword>
<sequence length="63" mass="7276">MTHDEKKKVQDLTERFTARELAAAYIKASRRAKDAERKLQKAQKENIDMRIKGWARSMGGLSL</sequence>
<name>A0ABW4DVI5_9RHOB</name>
<keyword evidence="1" id="KW-0175">Coiled coil</keyword>
<reference evidence="3" key="1">
    <citation type="journal article" date="2019" name="Int. J. Syst. Evol. Microbiol.">
        <title>The Global Catalogue of Microorganisms (GCM) 10K type strain sequencing project: providing services to taxonomists for standard genome sequencing and annotation.</title>
        <authorList>
            <consortium name="The Broad Institute Genomics Platform"/>
            <consortium name="The Broad Institute Genome Sequencing Center for Infectious Disease"/>
            <person name="Wu L."/>
            <person name="Ma J."/>
        </authorList>
    </citation>
    <scope>NUCLEOTIDE SEQUENCE [LARGE SCALE GENOMIC DNA]</scope>
    <source>
        <strain evidence="3">CCM 8875</strain>
    </source>
</reference>
<comment type="caution">
    <text evidence="2">The sequence shown here is derived from an EMBL/GenBank/DDBJ whole genome shotgun (WGS) entry which is preliminary data.</text>
</comment>
<evidence type="ECO:0000313" key="3">
    <source>
        <dbReference type="Proteomes" id="UP001597302"/>
    </source>
</evidence>
<dbReference type="Proteomes" id="UP001597302">
    <property type="component" value="Unassembled WGS sequence"/>
</dbReference>
<feature type="coiled-coil region" evidence="1">
    <location>
        <begin position="18"/>
        <end position="52"/>
    </location>
</feature>
<evidence type="ECO:0000256" key="1">
    <source>
        <dbReference type="SAM" id="Coils"/>
    </source>
</evidence>
<evidence type="ECO:0000313" key="2">
    <source>
        <dbReference type="EMBL" id="MFD1481640.1"/>
    </source>
</evidence>
<gene>
    <name evidence="2" type="ORF">ACFQ5P_10060</name>
</gene>
<organism evidence="2 3">
    <name type="scientific">Paracoccus nototheniae</name>
    <dbReference type="NCBI Taxonomy" id="2489002"/>
    <lineage>
        <taxon>Bacteria</taxon>
        <taxon>Pseudomonadati</taxon>
        <taxon>Pseudomonadota</taxon>
        <taxon>Alphaproteobacteria</taxon>
        <taxon>Rhodobacterales</taxon>
        <taxon>Paracoccaceae</taxon>
        <taxon>Paracoccus</taxon>
    </lineage>
</organism>